<dbReference type="AlphaFoldDB" id="A0A5C6ZTW2"/>
<evidence type="ECO:0000313" key="2">
    <source>
        <dbReference type="Proteomes" id="UP000321367"/>
    </source>
</evidence>
<reference evidence="1 2" key="1">
    <citation type="submission" date="2019-08" db="EMBL/GenBank/DDBJ databases">
        <title>Genome sequence of Gillisia hiemivivida IC154 (type strain).</title>
        <authorList>
            <person name="Bowman J.P."/>
        </authorList>
    </citation>
    <scope>NUCLEOTIDE SEQUENCE [LARGE SCALE GENOMIC DNA]</scope>
    <source>
        <strain evidence="1 2">IC154</strain>
    </source>
</reference>
<evidence type="ECO:0008006" key="3">
    <source>
        <dbReference type="Google" id="ProtNLM"/>
    </source>
</evidence>
<dbReference type="EMBL" id="VORY01000024">
    <property type="protein sequence ID" value="TXD92210.1"/>
    <property type="molecule type" value="Genomic_DNA"/>
</dbReference>
<name>A0A5C6ZTW2_9FLAO</name>
<proteinExistence type="predicted"/>
<dbReference type="Proteomes" id="UP000321367">
    <property type="component" value="Unassembled WGS sequence"/>
</dbReference>
<accession>A0A5C6ZTW2</accession>
<evidence type="ECO:0000313" key="1">
    <source>
        <dbReference type="EMBL" id="TXD92210.1"/>
    </source>
</evidence>
<comment type="caution">
    <text evidence="1">The sequence shown here is derived from an EMBL/GenBank/DDBJ whole genome shotgun (WGS) entry which is preliminary data.</text>
</comment>
<keyword evidence="2" id="KW-1185">Reference proteome</keyword>
<dbReference type="OrthoDB" id="1262821at2"/>
<dbReference type="RefSeq" id="WP_146934157.1">
    <property type="nucleotide sequence ID" value="NZ_CBCSHZ010000009.1"/>
</dbReference>
<protein>
    <recommendedName>
        <fullName evidence="3">Glycine dehydrogenase</fullName>
    </recommendedName>
</protein>
<gene>
    <name evidence="1" type="ORF">ES724_14460</name>
</gene>
<sequence length="85" mass="9998">MNYKKTLLIDCSEAAYCCDKKQYNEASGPEKLKMLLHLVFCKRCRKYSSNNNRLTELIEQSDIKTCTEDEKKVWQEGIKKELTDI</sequence>
<organism evidence="1 2">
    <name type="scientific">Gillisia hiemivivida</name>
    <dbReference type="NCBI Taxonomy" id="291190"/>
    <lineage>
        <taxon>Bacteria</taxon>
        <taxon>Pseudomonadati</taxon>
        <taxon>Bacteroidota</taxon>
        <taxon>Flavobacteriia</taxon>
        <taxon>Flavobacteriales</taxon>
        <taxon>Flavobacteriaceae</taxon>
        <taxon>Gillisia</taxon>
    </lineage>
</organism>